<evidence type="ECO:0000313" key="2">
    <source>
        <dbReference type="EMBL" id="KAK8835620.1"/>
    </source>
</evidence>
<proteinExistence type="predicted"/>
<keyword evidence="1" id="KW-0175">Coiled coil</keyword>
<accession>A0ABR2GNU7</accession>
<keyword evidence="3" id="KW-1185">Reference proteome</keyword>
<reference evidence="2 3" key="1">
    <citation type="submission" date="2024-04" db="EMBL/GenBank/DDBJ databases">
        <title>Tritrichomonas musculus Genome.</title>
        <authorList>
            <person name="Alves-Ferreira E."/>
            <person name="Grigg M."/>
            <person name="Lorenzi H."/>
            <person name="Galac M."/>
        </authorList>
    </citation>
    <scope>NUCLEOTIDE SEQUENCE [LARGE SCALE GENOMIC DNA]</scope>
    <source>
        <strain evidence="2 3">EAF2021</strain>
    </source>
</reference>
<evidence type="ECO:0000256" key="1">
    <source>
        <dbReference type="SAM" id="Coils"/>
    </source>
</evidence>
<dbReference type="EMBL" id="JAPFFF010000078">
    <property type="protein sequence ID" value="KAK8835620.1"/>
    <property type="molecule type" value="Genomic_DNA"/>
</dbReference>
<evidence type="ECO:0008006" key="4">
    <source>
        <dbReference type="Google" id="ProtNLM"/>
    </source>
</evidence>
<feature type="coiled-coil region" evidence="1">
    <location>
        <begin position="97"/>
        <end position="138"/>
    </location>
</feature>
<organism evidence="2 3">
    <name type="scientific">Tritrichomonas musculus</name>
    <dbReference type="NCBI Taxonomy" id="1915356"/>
    <lineage>
        <taxon>Eukaryota</taxon>
        <taxon>Metamonada</taxon>
        <taxon>Parabasalia</taxon>
        <taxon>Tritrichomonadida</taxon>
        <taxon>Tritrichomonadidae</taxon>
        <taxon>Tritrichomonas</taxon>
    </lineage>
</organism>
<gene>
    <name evidence="2" type="ORF">M9Y10_042333</name>
</gene>
<dbReference type="Proteomes" id="UP001470230">
    <property type="component" value="Unassembled WGS sequence"/>
</dbReference>
<sequence>MLKNRVNECLQNGNFGALNISMVYRIIELGQKDTQTSDLLFDFIMKNIDERFILFRFVEIRNLSDEKFEELRNGFIESKNSGKSRYYEYLKLDLDHLQNLKEANKNQKNKIVSLNSEIERLKKTAEDTASENSELKRKVFVPNMNNAYIEMIRIFEGDVENKFVFYACLTGNFEFVKQFISLDQIDITSKTVYIYDLFNFKIK</sequence>
<evidence type="ECO:0000313" key="3">
    <source>
        <dbReference type="Proteomes" id="UP001470230"/>
    </source>
</evidence>
<name>A0ABR2GNU7_9EUKA</name>
<comment type="caution">
    <text evidence="2">The sequence shown here is derived from an EMBL/GenBank/DDBJ whole genome shotgun (WGS) entry which is preliminary data.</text>
</comment>
<protein>
    <recommendedName>
        <fullName evidence="4">DUF3447 domain-containing protein</fullName>
    </recommendedName>
</protein>